<evidence type="ECO:0000256" key="4">
    <source>
        <dbReference type="ARBA" id="ARBA00025012"/>
    </source>
</evidence>
<organism evidence="7 8">
    <name type="scientific">Candidatus Gottesmanbacteria bacterium GW2011_GWA2_43_14</name>
    <dbReference type="NCBI Taxonomy" id="1618443"/>
    <lineage>
        <taxon>Bacteria</taxon>
        <taxon>Candidatus Gottesmaniibacteriota</taxon>
    </lineage>
</organism>
<dbReference type="Gene3D" id="1.10.275.10">
    <property type="entry name" value="Fumarase/aspartase (N-terminal domain)"/>
    <property type="match status" value="1"/>
</dbReference>
<comment type="caution">
    <text evidence="7">The sequence shown here is derived from an EMBL/GenBank/DDBJ whole genome shotgun (WGS) entry which is preliminary data.</text>
</comment>
<dbReference type="InterPro" id="IPR047136">
    <property type="entry name" value="PurB_bact"/>
</dbReference>
<feature type="domain" description="Adenylosuccinate lyase PurB C-terminal" evidence="6">
    <location>
        <begin position="327"/>
        <end position="434"/>
    </location>
</feature>
<gene>
    <name evidence="7" type="primary">purB</name>
    <name evidence="7" type="ORF">UV73_C0001G0003</name>
</gene>
<proteinExistence type="predicted"/>
<dbReference type="InterPro" id="IPR024083">
    <property type="entry name" value="Fumarase/histidase_N"/>
</dbReference>
<sequence>MNSQLLNISIVDGRYRHKLEKLSGFFSEYALILYRLKVEISYLLFLCNKAGIFRKISAQENNLLQHLILNFNLKEAEKVKAWEQKTNHDVKAIEYYLSEKLEQTTLKDLRKYIHFGLTSYDTNTIAYALILKESREAVLLPELKTLIKKLKKKVSETKDYLMLARTHGQPALPTTMGKELAVYLNRLNKFMTEIENHQFEAKLNGAVGNYSALSFSFPAKNWLRLTGNFIGSLGLVTNELTTQILPYDNWLAYLELIKRLNYVLAGFCQDIWWYISFEYFLQLKKKSEVGSSTMAQKINPIYFENAEGNLLAAGSMFEFFCRKLSSSRLQRDLTDSTVKRNFGYVFGLTLLGWNNISRGLELLQPNKVKLAQDLSGHWEIMAEGVQIYLKKYGLDRAFNIVKEKFRGKVLDRDGYYRIIDQLDISQDHKNALKLNDLGEYAGLTDKLVDLVLKS</sequence>
<dbReference type="InterPro" id="IPR022761">
    <property type="entry name" value="Fumarate_lyase_N"/>
</dbReference>
<comment type="pathway">
    <text evidence="2">Purine metabolism; AMP biosynthesis via de novo pathway; AMP from IMP: step 2/2.</text>
</comment>
<dbReference type="NCBIfam" id="NF006764">
    <property type="entry name" value="PRK09285.1"/>
    <property type="match status" value="1"/>
</dbReference>
<evidence type="ECO:0000259" key="6">
    <source>
        <dbReference type="Pfam" id="PF08328"/>
    </source>
</evidence>
<evidence type="ECO:0000256" key="2">
    <source>
        <dbReference type="ARBA" id="ARBA00004734"/>
    </source>
</evidence>
<keyword evidence="3" id="KW-0658">Purine biosynthesis</keyword>
<dbReference type="Gene3D" id="1.10.40.30">
    <property type="entry name" value="Fumarase/aspartase (C-terminal domain)"/>
    <property type="match status" value="1"/>
</dbReference>
<evidence type="ECO:0000259" key="5">
    <source>
        <dbReference type="Pfam" id="PF00206"/>
    </source>
</evidence>
<dbReference type="PROSITE" id="PS00163">
    <property type="entry name" value="FUMARATE_LYASES"/>
    <property type="match status" value="1"/>
</dbReference>
<dbReference type="PANTHER" id="PTHR43411">
    <property type="entry name" value="ADENYLOSUCCINATE LYASE"/>
    <property type="match status" value="1"/>
</dbReference>
<dbReference type="SUPFAM" id="SSF48557">
    <property type="entry name" value="L-aspartase-like"/>
    <property type="match status" value="1"/>
</dbReference>
<evidence type="ECO:0000256" key="1">
    <source>
        <dbReference type="ARBA" id="ARBA00004706"/>
    </source>
</evidence>
<evidence type="ECO:0000313" key="7">
    <source>
        <dbReference type="EMBL" id="KKS98482.1"/>
    </source>
</evidence>
<dbReference type="InterPro" id="IPR020557">
    <property type="entry name" value="Fumarate_lyase_CS"/>
</dbReference>
<dbReference type="PRINTS" id="PR00149">
    <property type="entry name" value="FUMRATELYASE"/>
</dbReference>
<protein>
    <submittedName>
        <fullName evidence="7">Adenylosuccinate lyase, adenylosuccinate lyase</fullName>
        <ecNumber evidence="7">4.3.2.2</ecNumber>
    </submittedName>
</protein>
<dbReference type="EC" id="4.3.2.2" evidence="7"/>
<dbReference type="PATRIC" id="fig|1618443.3.peg.3"/>
<dbReference type="STRING" id="1618443.UV73_C0001G0003"/>
<keyword evidence="7" id="KW-0456">Lyase</keyword>
<dbReference type="Pfam" id="PF00206">
    <property type="entry name" value="Lyase_1"/>
    <property type="match status" value="1"/>
</dbReference>
<dbReference type="Pfam" id="PF08328">
    <property type="entry name" value="ASL_C"/>
    <property type="match status" value="1"/>
</dbReference>
<dbReference type="InterPro" id="IPR008948">
    <property type="entry name" value="L-Aspartase-like"/>
</dbReference>
<dbReference type="Proteomes" id="UP000034894">
    <property type="component" value="Unassembled WGS sequence"/>
</dbReference>
<feature type="domain" description="Fumarate lyase N-terminal" evidence="5">
    <location>
        <begin position="13"/>
        <end position="308"/>
    </location>
</feature>
<dbReference type="PANTHER" id="PTHR43411:SF1">
    <property type="entry name" value="ADENYLOSUCCINATE LYASE"/>
    <property type="match status" value="1"/>
</dbReference>
<dbReference type="GO" id="GO:0004018">
    <property type="term" value="F:N6-(1,2-dicarboxyethyl)AMP AMP-lyase (fumarate-forming) activity"/>
    <property type="evidence" value="ECO:0007669"/>
    <property type="project" value="InterPro"/>
</dbReference>
<name>A0A0G1DLL8_9BACT</name>
<dbReference type="EMBL" id="LCFP01000001">
    <property type="protein sequence ID" value="KKS98482.1"/>
    <property type="molecule type" value="Genomic_DNA"/>
</dbReference>
<evidence type="ECO:0000313" key="8">
    <source>
        <dbReference type="Proteomes" id="UP000034894"/>
    </source>
</evidence>
<comment type="pathway">
    <text evidence="1">Purine metabolism; IMP biosynthesis via de novo pathway; 5-amino-1-(5-phospho-D-ribosyl)imidazole-4-carboxamide from 5-amino-1-(5-phospho-D-ribosyl)imidazole-4-carboxylate: step 2/2.</text>
</comment>
<dbReference type="AlphaFoldDB" id="A0A0G1DLL8"/>
<accession>A0A0G1DLL8</accession>
<dbReference type="GO" id="GO:0006188">
    <property type="term" value="P:IMP biosynthetic process"/>
    <property type="evidence" value="ECO:0007669"/>
    <property type="project" value="InterPro"/>
</dbReference>
<evidence type="ECO:0000256" key="3">
    <source>
        <dbReference type="ARBA" id="ARBA00022755"/>
    </source>
</evidence>
<comment type="function">
    <text evidence="4">Catalyzes two reactions in de novo purine nucleotide biosynthesis. Catalyzes the breakdown of 5-aminoimidazole- (N-succinylocarboxamide) ribotide (SAICAR or 2-[5-amino-1-(5-phospho-beta-D-ribosyl)imidazole-4-carboxamido]succinate) to 5-aminoimidazole-4-carboxamide ribotide (AICAR or 5-amino-1-(5-phospho-beta-D-ribosyl)imidazole-4-carboxamide) and fumarate, and of adenylosuccinate (ADS or N(6)-(1,2-dicarboxyethyl)-AMP) to adenosine monophosphate (AMP) and fumarate.</text>
</comment>
<dbReference type="Gene3D" id="1.20.200.10">
    <property type="entry name" value="Fumarase/aspartase (Central domain)"/>
    <property type="match status" value="1"/>
</dbReference>
<dbReference type="InterPro" id="IPR013539">
    <property type="entry name" value="PurB_C"/>
</dbReference>
<dbReference type="InterPro" id="IPR000362">
    <property type="entry name" value="Fumarate_lyase_fam"/>
</dbReference>
<reference evidence="7 8" key="1">
    <citation type="journal article" date="2015" name="Nature">
        <title>rRNA introns, odd ribosomes, and small enigmatic genomes across a large radiation of phyla.</title>
        <authorList>
            <person name="Brown C.T."/>
            <person name="Hug L.A."/>
            <person name="Thomas B.C."/>
            <person name="Sharon I."/>
            <person name="Castelle C.J."/>
            <person name="Singh A."/>
            <person name="Wilkins M.J."/>
            <person name="Williams K.H."/>
            <person name="Banfield J.F."/>
        </authorList>
    </citation>
    <scope>NUCLEOTIDE SEQUENCE [LARGE SCALE GENOMIC DNA]</scope>
</reference>